<evidence type="ECO:0000313" key="2">
    <source>
        <dbReference type="EMBL" id="KAK1874892.1"/>
    </source>
</evidence>
<reference evidence="2" key="1">
    <citation type="submission" date="2023-04" db="EMBL/GenBank/DDBJ databases">
        <title>Chromosome-level genome of Chaenocephalus aceratus.</title>
        <authorList>
            <person name="Park H."/>
        </authorList>
    </citation>
    <scope>NUCLEOTIDE SEQUENCE</scope>
    <source>
        <strain evidence="2">DE</strain>
        <tissue evidence="2">Muscle</tissue>
    </source>
</reference>
<dbReference type="Proteomes" id="UP001228049">
    <property type="component" value="Unassembled WGS sequence"/>
</dbReference>
<organism evidence="2 3">
    <name type="scientific">Dissostichus eleginoides</name>
    <name type="common">Patagonian toothfish</name>
    <name type="synonym">Dissostichus amissus</name>
    <dbReference type="NCBI Taxonomy" id="100907"/>
    <lineage>
        <taxon>Eukaryota</taxon>
        <taxon>Metazoa</taxon>
        <taxon>Chordata</taxon>
        <taxon>Craniata</taxon>
        <taxon>Vertebrata</taxon>
        <taxon>Euteleostomi</taxon>
        <taxon>Actinopterygii</taxon>
        <taxon>Neopterygii</taxon>
        <taxon>Teleostei</taxon>
        <taxon>Neoteleostei</taxon>
        <taxon>Acanthomorphata</taxon>
        <taxon>Eupercaria</taxon>
        <taxon>Perciformes</taxon>
        <taxon>Notothenioidei</taxon>
        <taxon>Nototheniidae</taxon>
        <taxon>Dissostichus</taxon>
    </lineage>
</organism>
<keyword evidence="3" id="KW-1185">Reference proteome</keyword>
<feature type="region of interest" description="Disordered" evidence="1">
    <location>
        <begin position="27"/>
        <end position="68"/>
    </location>
</feature>
<feature type="region of interest" description="Disordered" evidence="1">
    <location>
        <begin position="145"/>
        <end position="173"/>
    </location>
</feature>
<feature type="compositionally biased region" description="Polar residues" evidence="1">
    <location>
        <begin position="235"/>
        <end position="244"/>
    </location>
</feature>
<comment type="caution">
    <text evidence="2">The sequence shown here is derived from an EMBL/GenBank/DDBJ whole genome shotgun (WGS) entry which is preliminary data.</text>
</comment>
<protein>
    <submittedName>
        <fullName evidence="2">Uncharacterized protein</fullName>
    </submittedName>
</protein>
<feature type="region of interest" description="Disordered" evidence="1">
    <location>
        <begin position="235"/>
        <end position="254"/>
    </location>
</feature>
<feature type="region of interest" description="Disordered" evidence="1">
    <location>
        <begin position="193"/>
        <end position="215"/>
    </location>
</feature>
<accession>A0AAD9B0W0</accession>
<gene>
    <name evidence="2" type="ORF">KUDE01_006640</name>
</gene>
<dbReference type="EMBL" id="JASDAP010000487">
    <property type="protein sequence ID" value="KAK1874892.1"/>
    <property type="molecule type" value="Genomic_DNA"/>
</dbReference>
<evidence type="ECO:0000313" key="3">
    <source>
        <dbReference type="Proteomes" id="UP001228049"/>
    </source>
</evidence>
<sequence length="286" mass="32615">MDFRYTPYQRKAGTMANGHQLNIRVHSSDQTDRSCSFQKPAAARHRSRHYRSGDSEAKTVPLPPGPPPAHKMMDLKSSDGKKYPNDITMTPAPAYAGSNKSKMFQNKKAMTGRCTPIEVDPPPKHPNRMSRDVIMRPAAVFNTTNTNTFKQHQPGRSSPMEVDPPQKRPNPKSRDVIMRPAAVFNRRKPYTFKVHQPSKSSPMEVDPPPKHPTWRSRDVIMRPAAVFNTKNSNAFRQHQPSTCSPMEVDPPPKHPYWMSRDVEMRPAVTVSNKWNTNAFRQRQPSR</sequence>
<dbReference type="AlphaFoldDB" id="A0AAD9B0W0"/>
<name>A0AAD9B0W0_DISEL</name>
<proteinExistence type="predicted"/>
<evidence type="ECO:0000256" key="1">
    <source>
        <dbReference type="SAM" id="MobiDB-lite"/>
    </source>
</evidence>